<dbReference type="RefSeq" id="WP_186467348.1">
    <property type="nucleotide sequence ID" value="NZ_VITK01000002.1"/>
</dbReference>
<proteinExistence type="predicted"/>
<reference evidence="1 2" key="1">
    <citation type="submission" date="2019-06" db="EMBL/GenBank/DDBJ databases">
        <title>Genomic Encyclopedia of Type Strains, Phase IV (KMG-V): Genome sequencing to study the core and pangenomes of soil and plant-associated prokaryotes.</title>
        <authorList>
            <person name="Whitman W."/>
        </authorList>
    </citation>
    <scope>NUCLEOTIDE SEQUENCE [LARGE SCALE GENOMIC DNA]</scope>
    <source>
        <strain evidence="1 2">BR 510</strain>
    </source>
</reference>
<dbReference type="EMBL" id="VITK01000002">
    <property type="protein sequence ID" value="TWB03648.1"/>
    <property type="molecule type" value="Genomic_DNA"/>
</dbReference>
<organism evidence="1 2">
    <name type="scientific">Bradyrhizobium stylosanthis</name>
    <dbReference type="NCBI Taxonomy" id="1803665"/>
    <lineage>
        <taxon>Bacteria</taxon>
        <taxon>Pseudomonadati</taxon>
        <taxon>Pseudomonadota</taxon>
        <taxon>Alphaproteobacteria</taxon>
        <taxon>Hyphomicrobiales</taxon>
        <taxon>Nitrobacteraceae</taxon>
        <taxon>Bradyrhizobium</taxon>
    </lineage>
</organism>
<keyword evidence="2" id="KW-1185">Reference proteome</keyword>
<comment type="caution">
    <text evidence="1">The sequence shown here is derived from an EMBL/GenBank/DDBJ whole genome shotgun (WGS) entry which is preliminary data.</text>
</comment>
<dbReference type="Proteomes" id="UP000319949">
    <property type="component" value="Unassembled WGS sequence"/>
</dbReference>
<protein>
    <submittedName>
        <fullName evidence="1">Uncharacterized protein</fullName>
    </submittedName>
</protein>
<dbReference type="AlphaFoldDB" id="A0A560E2P1"/>
<evidence type="ECO:0000313" key="2">
    <source>
        <dbReference type="Proteomes" id="UP000319949"/>
    </source>
</evidence>
<evidence type="ECO:0000313" key="1">
    <source>
        <dbReference type="EMBL" id="TWB03648.1"/>
    </source>
</evidence>
<name>A0A560E2P1_9BRAD</name>
<gene>
    <name evidence="1" type="ORF">FBZ96_102121</name>
</gene>
<accession>A0A560E2P1</accession>
<sequence>MSQKAKAPAIVIRACGLKVAFGLATIGYLALTTGTSDVVMIDQRADITKLSQFLHTDLRASGLGIVLGGRGSDEGRDDAPAALD</sequence>